<dbReference type="Proteomes" id="UP000076532">
    <property type="component" value="Unassembled WGS sequence"/>
</dbReference>
<evidence type="ECO:0000313" key="2">
    <source>
        <dbReference type="Proteomes" id="UP000076532"/>
    </source>
</evidence>
<evidence type="ECO:0000313" key="1">
    <source>
        <dbReference type="EMBL" id="KZP05199.1"/>
    </source>
</evidence>
<dbReference type="EMBL" id="KV417855">
    <property type="protein sequence ID" value="KZP05199.1"/>
    <property type="molecule type" value="Genomic_DNA"/>
</dbReference>
<accession>A0A167VND5</accession>
<dbReference type="OrthoDB" id="3264182at2759"/>
<reference evidence="1 2" key="1">
    <citation type="journal article" date="2016" name="Mol. Biol. Evol.">
        <title>Comparative Genomics of Early-Diverging Mushroom-Forming Fungi Provides Insights into the Origins of Lignocellulose Decay Capabilities.</title>
        <authorList>
            <person name="Nagy L.G."/>
            <person name="Riley R."/>
            <person name="Tritt A."/>
            <person name="Adam C."/>
            <person name="Daum C."/>
            <person name="Floudas D."/>
            <person name="Sun H."/>
            <person name="Yadav J.S."/>
            <person name="Pangilinan J."/>
            <person name="Larsson K.H."/>
            <person name="Matsuura K."/>
            <person name="Barry K."/>
            <person name="Labutti K."/>
            <person name="Kuo R."/>
            <person name="Ohm R.A."/>
            <person name="Bhattacharya S.S."/>
            <person name="Shirouzu T."/>
            <person name="Yoshinaga Y."/>
            <person name="Martin F.M."/>
            <person name="Grigoriev I.V."/>
            <person name="Hibbett D.S."/>
        </authorList>
    </citation>
    <scope>NUCLEOTIDE SEQUENCE [LARGE SCALE GENOMIC DNA]</scope>
    <source>
        <strain evidence="1 2">CBS 109695</strain>
    </source>
</reference>
<proteinExistence type="predicted"/>
<dbReference type="AlphaFoldDB" id="A0A167VND5"/>
<gene>
    <name evidence="1" type="ORF">FIBSPDRAFT_877791</name>
</gene>
<protein>
    <submittedName>
        <fullName evidence="1">Uncharacterized protein</fullName>
    </submittedName>
</protein>
<organism evidence="1 2">
    <name type="scientific">Athelia psychrophila</name>
    <dbReference type="NCBI Taxonomy" id="1759441"/>
    <lineage>
        <taxon>Eukaryota</taxon>
        <taxon>Fungi</taxon>
        <taxon>Dikarya</taxon>
        <taxon>Basidiomycota</taxon>
        <taxon>Agaricomycotina</taxon>
        <taxon>Agaricomycetes</taxon>
        <taxon>Agaricomycetidae</taxon>
        <taxon>Atheliales</taxon>
        <taxon>Atheliaceae</taxon>
        <taxon>Athelia</taxon>
    </lineage>
</organism>
<sequence length="67" mass="7514">MTRGKPCLDDLREVIISLARHLDIDSIVRCTEGALLLAEYRHKGLIGRRRTAKDLRGAKRSITAVDV</sequence>
<name>A0A167VND5_9AGAM</name>
<keyword evidence="2" id="KW-1185">Reference proteome</keyword>